<evidence type="ECO:0000256" key="4">
    <source>
        <dbReference type="ARBA" id="ARBA00022840"/>
    </source>
</evidence>
<reference evidence="8 9" key="1">
    <citation type="journal article" date="2019" name="Int. J. Syst. Evol. Microbiol.">
        <title>The Global Catalogue of Microorganisms (GCM) 10K type strain sequencing project: providing services to taxonomists for standard genome sequencing and annotation.</title>
        <authorList>
            <consortium name="The Broad Institute Genomics Platform"/>
            <consortium name="The Broad Institute Genome Sequencing Center for Infectious Disease"/>
            <person name="Wu L."/>
            <person name="Ma J."/>
        </authorList>
    </citation>
    <scope>NUCLEOTIDE SEQUENCE [LARGE SCALE GENOMIC DNA]</scope>
    <source>
        <strain evidence="8 9">JCM 10671</strain>
    </source>
</reference>
<dbReference type="EMBL" id="BAAAHE010000050">
    <property type="protein sequence ID" value="GAA0636766.1"/>
    <property type="molecule type" value="Genomic_DNA"/>
</dbReference>
<dbReference type="Pfam" id="PF00069">
    <property type="entry name" value="Pkinase"/>
    <property type="match status" value="1"/>
</dbReference>
<dbReference type="PANTHER" id="PTHR43289:SF34">
    <property type="entry name" value="SERINE_THREONINE-PROTEIN KINASE YBDM-RELATED"/>
    <property type="match status" value="1"/>
</dbReference>
<sequence>MRQRRSSTPPLLDATQPAGRAVEAAGELGAGAPFGLGDRYRLRRLLGTGGMASVWLADDHRGPAPVFEAVAVKILADSLALDPQFVDRFRREAQIAGTLRHPRLVAVVDDGGDHRRPYLAMEYVRGKTLAQRMKADDPPDAMTLARHLLEAVAYVHDSGVVHRDIKPSNLLLTETGDAKLFDFGIALSPAAARLTQTGEVMGTARYVAPEVLEGVAPTYRSDLYSCGVLLEVCVGASAPPALWDVIDACTRLRTSERPASAGEALALLDRAAPSRTPRPRTRPSTTRGAEPCR</sequence>
<dbReference type="PANTHER" id="PTHR43289">
    <property type="entry name" value="MITOGEN-ACTIVATED PROTEIN KINASE KINASE KINASE 20-RELATED"/>
    <property type="match status" value="1"/>
</dbReference>
<evidence type="ECO:0000256" key="1">
    <source>
        <dbReference type="ARBA" id="ARBA00022679"/>
    </source>
</evidence>
<dbReference type="SMART" id="SM00220">
    <property type="entry name" value="S_TKc"/>
    <property type="match status" value="1"/>
</dbReference>
<evidence type="ECO:0000259" key="7">
    <source>
        <dbReference type="PROSITE" id="PS50011"/>
    </source>
</evidence>
<evidence type="ECO:0000313" key="8">
    <source>
        <dbReference type="EMBL" id="GAA0636766.1"/>
    </source>
</evidence>
<keyword evidence="3" id="KW-0418">Kinase</keyword>
<protein>
    <recommendedName>
        <fullName evidence="7">Protein kinase domain-containing protein</fullName>
    </recommendedName>
</protein>
<keyword evidence="1" id="KW-0808">Transferase</keyword>
<feature type="region of interest" description="Disordered" evidence="6">
    <location>
        <begin position="257"/>
        <end position="293"/>
    </location>
</feature>
<dbReference type="RefSeq" id="WP_344609313.1">
    <property type="nucleotide sequence ID" value="NZ_BAAAHE010000050.1"/>
</dbReference>
<evidence type="ECO:0000256" key="2">
    <source>
        <dbReference type="ARBA" id="ARBA00022741"/>
    </source>
</evidence>
<dbReference type="PROSITE" id="PS50011">
    <property type="entry name" value="PROTEIN_KINASE_DOM"/>
    <property type="match status" value="1"/>
</dbReference>
<dbReference type="PROSITE" id="PS00107">
    <property type="entry name" value="PROTEIN_KINASE_ATP"/>
    <property type="match status" value="1"/>
</dbReference>
<organism evidence="8 9">
    <name type="scientific">Sporichthya brevicatena</name>
    <dbReference type="NCBI Taxonomy" id="171442"/>
    <lineage>
        <taxon>Bacteria</taxon>
        <taxon>Bacillati</taxon>
        <taxon>Actinomycetota</taxon>
        <taxon>Actinomycetes</taxon>
        <taxon>Sporichthyales</taxon>
        <taxon>Sporichthyaceae</taxon>
        <taxon>Sporichthya</taxon>
    </lineage>
</organism>
<comment type="caution">
    <text evidence="8">The sequence shown here is derived from an EMBL/GenBank/DDBJ whole genome shotgun (WGS) entry which is preliminary data.</text>
</comment>
<feature type="binding site" evidence="5">
    <location>
        <position position="73"/>
    </location>
    <ligand>
        <name>ATP</name>
        <dbReference type="ChEBI" id="CHEBI:30616"/>
    </ligand>
</feature>
<gene>
    <name evidence="8" type="ORF">GCM10009547_46390</name>
</gene>
<dbReference type="SUPFAM" id="SSF56112">
    <property type="entry name" value="Protein kinase-like (PK-like)"/>
    <property type="match status" value="1"/>
</dbReference>
<proteinExistence type="predicted"/>
<accession>A0ABN1HBQ7</accession>
<dbReference type="InterPro" id="IPR008271">
    <property type="entry name" value="Ser/Thr_kinase_AS"/>
</dbReference>
<name>A0ABN1HBQ7_9ACTN</name>
<dbReference type="PROSITE" id="PS00108">
    <property type="entry name" value="PROTEIN_KINASE_ST"/>
    <property type="match status" value="1"/>
</dbReference>
<dbReference type="CDD" id="cd14014">
    <property type="entry name" value="STKc_PknB_like"/>
    <property type="match status" value="1"/>
</dbReference>
<keyword evidence="2 5" id="KW-0547">Nucleotide-binding</keyword>
<dbReference type="Gene3D" id="1.10.510.10">
    <property type="entry name" value="Transferase(Phosphotransferase) domain 1"/>
    <property type="match status" value="1"/>
</dbReference>
<evidence type="ECO:0000256" key="6">
    <source>
        <dbReference type="SAM" id="MobiDB-lite"/>
    </source>
</evidence>
<dbReference type="Proteomes" id="UP001500957">
    <property type="component" value="Unassembled WGS sequence"/>
</dbReference>
<keyword evidence="4 5" id="KW-0067">ATP-binding</keyword>
<dbReference type="InterPro" id="IPR011009">
    <property type="entry name" value="Kinase-like_dom_sf"/>
</dbReference>
<dbReference type="InterPro" id="IPR000719">
    <property type="entry name" value="Prot_kinase_dom"/>
</dbReference>
<keyword evidence="9" id="KW-1185">Reference proteome</keyword>
<evidence type="ECO:0000313" key="9">
    <source>
        <dbReference type="Proteomes" id="UP001500957"/>
    </source>
</evidence>
<dbReference type="Gene3D" id="3.30.200.20">
    <property type="entry name" value="Phosphorylase Kinase, domain 1"/>
    <property type="match status" value="1"/>
</dbReference>
<evidence type="ECO:0000256" key="3">
    <source>
        <dbReference type="ARBA" id="ARBA00022777"/>
    </source>
</evidence>
<feature type="domain" description="Protein kinase" evidence="7">
    <location>
        <begin position="40"/>
        <end position="293"/>
    </location>
</feature>
<evidence type="ECO:0000256" key="5">
    <source>
        <dbReference type="PROSITE-ProRule" id="PRU10141"/>
    </source>
</evidence>
<dbReference type="InterPro" id="IPR017441">
    <property type="entry name" value="Protein_kinase_ATP_BS"/>
</dbReference>